<dbReference type="RefSeq" id="WP_196149326.1">
    <property type="nucleotide sequence ID" value="NZ_JADMLG010000004.1"/>
</dbReference>
<dbReference type="EMBL" id="JADMLG010000004">
    <property type="protein sequence ID" value="MBH0776985.1"/>
    <property type="molecule type" value="Genomic_DNA"/>
</dbReference>
<comment type="caution">
    <text evidence="2">The sequence shown here is derived from an EMBL/GenBank/DDBJ whole genome shotgun (WGS) entry which is preliminary data.</text>
</comment>
<feature type="signal peptide" evidence="1">
    <location>
        <begin position="1"/>
        <end position="20"/>
    </location>
</feature>
<keyword evidence="1" id="KW-0732">Signal</keyword>
<dbReference type="Proteomes" id="UP000655751">
    <property type="component" value="Unassembled WGS sequence"/>
</dbReference>
<keyword evidence="3" id="KW-1185">Reference proteome</keyword>
<evidence type="ECO:0008006" key="4">
    <source>
        <dbReference type="Google" id="ProtNLM"/>
    </source>
</evidence>
<evidence type="ECO:0000313" key="2">
    <source>
        <dbReference type="EMBL" id="MBH0776985.1"/>
    </source>
</evidence>
<dbReference type="AlphaFoldDB" id="A0A931IAP8"/>
<protein>
    <recommendedName>
        <fullName evidence="4">Hemophore-related protein</fullName>
    </recommendedName>
</protein>
<evidence type="ECO:0000256" key="1">
    <source>
        <dbReference type="SAM" id="SignalP"/>
    </source>
</evidence>
<reference evidence="2" key="1">
    <citation type="submission" date="2020-11" db="EMBL/GenBank/DDBJ databases">
        <title>Nocardia NEAU-351.nov., a novel actinomycete isolated from the cow dung.</title>
        <authorList>
            <person name="Zhang X."/>
        </authorList>
    </citation>
    <scope>NUCLEOTIDE SEQUENCE</scope>
    <source>
        <strain evidence="2">NEAU-351</strain>
    </source>
</reference>
<sequence length="123" mass="12026">MKIRPTVIAASFAMATAIGAGWTTAAAAPAAYVDLPASDCAILSQIGPATVGTLGPLQALPPDQAAAGMAAYIAKLRAQQSQVSSPEAQADIEALITALQGATGPESAGAVYGALGNLNTACS</sequence>
<feature type="chain" id="PRO_5039521579" description="Hemophore-related protein" evidence="1">
    <location>
        <begin position="21"/>
        <end position="123"/>
    </location>
</feature>
<accession>A0A931IAP8</accession>
<gene>
    <name evidence="2" type="ORF">IT779_11885</name>
</gene>
<organism evidence="2 3">
    <name type="scientific">Nocardia bovistercoris</name>
    <dbReference type="NCBI Taxonomy" id="2785916"/>
    <lineage>
        <taxon>Bacteria</taxon>
        <taxon>Bacillati</taxon>
        <taxon>Actinomycetota</taxon>
        <taxon>Actinomycetes</taxon>
        <taxon>Mycobacteriales</taxon>
        <taxon>Nocardiaceae</taxon>
        <taxon>Nocardia</taxon>
    </lineage>
</organism>
<evidence type="ECO:0000313" key="3">
    <source>
        <dbReference type="Proteomes" id="UP000655751"/>
    </source>
</evidence>
<proteinExistence type="predicted"/>
<name>A0A931IAP8_9NOCA</name>